<evidence type="ECO:0000313" key="2">
    <source>
        <dbReference type="EMBL" id="EOB02749.1"/>
    </source>
</evidence>
<dbReference type="EMBL" id="KB742931">
    <property type="protein sequence ID" value="EOB02749.1"/>
    <property type="molecule type" value="Genomic_DNA"/>
</dbReference>
<evidence type="ECO:0000313" key="3">
    <source>
        <dbReference type="Proteomes" id="UP000296049"/>
    </source>
</evidence>
<dbReference type="AlphaFoldDB" id="R0LAP8"/>
<reference evidence="3" key="1">
    <citation type="journal article" date="2013" name="Nat. Genet.">
        <title>The duck genome and transcriptome provide insight into an avian influenza virus reservoir species.</title>
        <authorList>
            <person name="Huang Y."/>
            <person name="Li Y."/>
            <person name="Burt D.W."/>
            <person name="Chen H."/>
            <person name="Zhang Y."/>
            <person name="Qian W."/>
            <person name="Kim H."/>
            <person name="Gan S."/>
            <person name="Zhao Y."/>
            <person name="Li J."/>
            <person name="Yi K."/>
            <person name="Feng H."/>
            <person name="Zhu P."/>
            <person name="Li B."/>
            <person name="Liu Q."/>
            <person name="Fairley S."/>
            <person name="Magor K.E."/>
            <person name="Du Z."/>
            <person name="Hu X."/>
            <person name="Goodman L."/>
            <person name="Tafer H."/>
            <person name="Vignal A."/>
            <person name="Lee T."/>
            <person name="Kim K.W."/>
            <person name="Sheng Z."/>
            <person name="An Y."/>
            <person name="Searle S."/>
            <person name="Herrero J."/>
            <person name="Groenen M.A."/>
            <person name="Crooijmans R.P."/>
            <person name="Faraut T."/>
            <person name="Cai Q."/>
            <person name="Webster R.G."/>
            <person name="Aldridge J.R."/>
            <person name="Warren W.C."/>
            <person name="Bartschat S."/>
            <person name="Kehr S."/>
            <person name="Marz M."/>
            <person name="Stadler P.F."/>
            <person name="Smith J."/>
            <person name="Kraus R.H."/>
            <person name="Zhao Y."/>
            <person name="Ren L."/>
            <person name="Fei J."/>
            <person name="Morisson M."/>
            <person name="Kaiser P."/>
            <person name="Griffin D.K."/>
            <person name="Rao M."/>
            <person name="Pitel F."/>
            <person name="Wang J."/>
            <person name="Li N."/>
        </authorList>
    </citation>
    <scope>NUCLEOTIDE SEQUENCE [LARGE SCALE GENOMIC DNA]</scope>
</reference>
<evidence type="ECO:0000256" key="1">
    <source>
        <dbReference type="SAM" id="SignalP"/>
    </source>
</evidence>
<feature type="chain" id="PRO_5004343631" evidence="1">
    <location>
        <begin position="28"/>
        <end position="263"/>
    </location>
</feature>
<keyword evidence="1" id="KW-0732">Signal</keyword>
<dbReference type="Proteomes" id="UP000296049">
    <property type="component" value="Unassembled WGS sequence"/>
</dbReference>
<sequence length="263" mass="28879">MRSLGPCHHAALLLAGSFLLARQRGCAQSRGLGKRERVCDKAQRSPARTQRRGCPGFIVTWNAVKAGKNQASKCSVRPWSSGTLTLAGLLSFVSHRALTEASASFPTSKGEELHMGILSHSQGMSIMTKITKKDRNLLLPLLLFLTPPPPDNTPWWRNQTMESRRICPNDYCWEDQGSQLVASYSVVRAVPGIEHSPLIRVPAPLAHKAAQVCCRPSVTVHIVPVKMKGGEGKGNRENKKQDMEIMEVGGTPDVVMPRDLEEI</sequence>
<keyword evidence="3" id="KW-1185">Reference proteome</keyword>
<proteinExistence type="predicted"/>
<feature type="signal peptide" evidence="1">
    <location>
        <begin position="1"/>
        <end position="27"/>
    </location>
</feature>
<name>R0LAP8_ANAPL</name>
<gene>
    <name evidence="2" type="ORF">Anapl_01618</name>
</gene>
<protein>
    <submittedName>
        <fullName evidence="2">Uncharacterized protein</fullName>
    </submittedName>
</protein>
<accession>R0LAP8</accession>
<organism evidence="2 3">
    <name type="scientific">Anas platyrhynchos</name>
    <name type="common">Mallard</name>
    <name type="synonym">Anas boschas</name>
    <dbReference type="NCBI Taxonomy" id="8839"/>
    <lineage>
        <taxon>Eukaryota</taxon>
        <taxon>Metazoa</taxon>
        <taxon>Chordata</taxon>
        <taxon>Craniata</taxon>
        <taxon>Vertebrata</taxon>
        <taxon>Euteleostomi</taxon>
        <taxon>Archelosauria</taxon>
        <taxon>Archosauria</taxon>
        <taxon>Dinosauria</taxon>
        <taxon>Saurischia</taxon>
        <taxon>Theropoda</taxon>
        <taxon>Coelurosauria</taxon>
        <taxon>Aves</taxon>
        <taxon>Neognathae</taxon>
        <taxon>Galloanserae</taxon>
        <taxon>Anseriformes</taxon>
        <taxon>Anatidae</taxon>
        <taxon>Anatinae</taxon>
        <taxon>Anas</taxon>
    </lineage>
</organism>